<dbReference type="KEGG" id="cam:101509438"/>
<protein>
    <submittedName>
        <fullName evidence="2">Uncharacterized protein LOC101509438</fullName>
    </submittedName>
</protein>
<dbReference type="NCBIfam" id="TIGR00481">
    <property type="entry name" value="YbhB/YbcL family Raf kinase inhibitor-like protein"/>
    <property type="match status" value="1"/>
</dbReference>
<dbReference type="Gene3D" id="3.90.280.10">
    <property type="entry name" value="PEBP-like"/>
    <property type="match status" value="1"/>
</dbReference>
<name>A0A1S2YLU9_CICAR</name>
<accession>A0A1S2YLU9</accession>
<dbReference type="InterPro" id="IPR005247">
    <property type="entry name" value="YbhB_YbcL/LppC-like"/>
</dbReference>
<gene>
    <name evidence="2" type="primary">LOC101509438</name>
</gene>
<proteinExistence type="predicted"/>
<dbReference type="InterPro" id="IPR036610">
    <property type="entry name" value="PEBP-like_sf"/>
</dbReference>
<dbReference type="Proteomes" id="UP000087171">
    <property type="component" value="Chromosome Ca6"/>
</dbReference>
<dbReference type="eggNOG" id="ENOG502RXGS">
    <property type="taxonomic scope" value="Eukaryota"/>
</dbReference>
<dbReference type="Pfam" id="PF01161">
    <property type="entry name" value="PBP"/>
    <property type="match status" value="1"/>
</dbReference>
<dbReference type="AlphaFoldDB" id="A0A1S2YLU9"/>
<dbReference type="PANTHER" id="PTHR30289">
    <property type="entry name" value="UNCHARACTERIZED PROTEIN YBCL-RELATED"/>
    <property type="match status" value="1"/>
</dbReference>
<dbReference type="PANTHER" id="PTHR30289:SF1">
    <property type="entry name" value="PEBP (PHOSPHATIDYLETHANOLAMINE-BINDING PROTEIN) FAMILY PROTEIN"/>
    <property type="match status" value="1"/>
</dbReference>
<dbReference type="CDD" id="cd00865">
    <property type="entry name" value="PEBP_bact_arch"/>
    <property type="match status" value="1"/>
</dbReference>
<evidence type="ECO:0000313" key="1">
    <source>
        <dbReference type="Proteomes" id="UP000087171"/>
    </source>
</evidence>
<dbReference type="OrthoDB" id="1409999at2759"/>
<dbReference type="InterPro" id="IPR008914">
    <property type="entry name" value="PEBP"/>
</dbReference>
<keyword evidence="1" id="KW-1185">Reference proteome</keyword>
<reference evidence="2" key="2">
    <citation type="submission" date="2025-08" db="UniProtKB">
        <authorList>
            <consortium name="RefSeq"/>
        </authorList>
    </citation>
    <scope>IDENTIFICATION</scope>
    <source>
        <tissue evidence="2">Etiolated seedlings</tissue>
    </source>
</reference>
<sequence>MANNEFKLVSPAINNQEGGKLPRHCTQEGLGSKWNISPPLEWHNVPPKTKSLALVVQDIDIVDPIGHTVPITHWVVVNIPTTLRGLSEGLSGKEGELGGEYDAIEEGLNDWNVHVWHGPKTPNYGDRFEFRLYALDDDMHFDNMVTKEKLLDAITGHVVGEAVLVATFG</sequence>
<dbReference type="GeneID" id="101509438"/>
<evidence type="ECO:0000313" key="2">
    <source>
        <dbReference type="RefSeq" id="XP_004506756.1"/>
    </source>
</evidence>
<reference evidence="1" key="1">
    <citation type="journal article" date="2013" name="Nat. Biotechnol.">
        <title>Draft genome sequence of chickpea (Cicer arietinum) provides a resource for trait improvement.</title>
        <authorList>
            <person name="Varshney R.K."/>
            <person name="Song C."/>
            <person name="Saxena R.K."/>
            <person name="Azam S."/>
            <person name="Yu S."/>
            <person name="Sharpe A.G."/>
            <person name="Cannon S."/>
            <person name="Baek J."/>
            <person name="Rosen B.D."/>
            <person name="Tar'an B."/>
            <person name="Millan T."/>
            <person name="Zhang X."/>
            <person name="Ramsay L.D."/>
            <person name="Iwata A."/>
            <person name="Wang Y."/>
            <person name="Nelson W."/>
            <person name="Farmer A.D."/>
            <person name="Gaur P.M."/>
            <person name="Soderlund C."/>
            <person name="Penmetsa R.V."/>
            <person name="Xu C."/>
            <person name="Bharti A.K."/>
            <person name="He W."/>
            <person name="Winter P."/>
            <person name="Zhao S."/>
            <person name="Hane J.K."/>
            <person name="Carrasquilla-Garcia N."/>
            <person name="Condie J.A."/>
            <person name="Upadhyaya H.D."/>
            <person name="Luo M.C."/>
            <person name="Thudi M."/>
            <person name="Gowda C.L."/>
            <person name="Singh N.P."/>
            <person name="Lichtenzveig J."/>
            <person name="Gali K.K."/>
            <person name="Rubio J."/>
            <person name="Nadarajan N."/>
            <person name="Dolezel J."/>
            <person name="Bansal K.C."/>
            <person name="Xu X."/>
            <person name="Edwards D."/>
            <person name="Zhang G."/>
            <person name="Kahl G."/>
            <person name="Gil J."/>
            <person name="Singh K.B."/>
            <person name="Datta S.K."/>
            <person name="Jackson S.A."/>
            <person name="Wang J."/>
            <person name="Cook D.R."/>
        </authorList>
    </citation>
    <scope>NUCLEOTIDE SEQUENCE [LARGE SCALE GENOMIC DNA]</scope>
    <source>
        <strain evidence="1">cv. CDC Frontier</strain>
    </source>
</reference>
<dbReference type="RefSeq" id="XP_004506756.1">
    <property type="nucleotide sequence ID" value="XM_004506699.3"/>
</dbReference>
<organism evidence="1 2">
    <name type="scientific">Cicer arietinum</name>
    <name type="common">Chickpea</name>
    <name type="synonym">Garbanzo</name>
    <dbReference type="NCBI Taxonomy" id="3827"/>
    <lineage>
        <taxon>Eukaryota</taxon>
        <taxon>Viridiplantae</taxon>
        <taxon>Streptophyta</taxon>
        <taxon>Embryophyta</taxon>
        <taxon>Tracheophyta</taxon>
        <taxon>Spermatophyta</taxon>
        <taxon>Magnoliopsida</taxon>
        <taxon>eudicotyledons</taxon>
        <taxon>Gunneridae</taxon>
        <taxon>Pentapetalae</taxon>
        <taxon>rosids</taxon>
        <taxon>fabids</taxon>
        <taxon>Fabales</taxon>
        <taxon>Fabaceae</taxon>
        <taxon>Papilionoideae</taxon>
        <taxon>50 kb inversion clade</taxon>
        <taxon>NPAAA clade</taxon>
        <taxon>Hologalegina</taxon>
        <taxon>IRL clade</taxon>
        <taxon>Cicereae</taxon>
        <taxon>Cicer</taxon>
    </lineage>
</organism>
<dbReference type="STRING" id="3827.A0A1S2YLU9"/>
<dbReference type="SUPFAM" id="SSF49777">
    <property type="entry name" value="PEBP-like"/>
    <property type="match status" value="1"/>
</dbReference>
<dbReference type="PaxDb" id="3827-XP_004506756.1"/>